<organism evidence="4 5">
    <name type="scientific">Ligilactobacillus hayakitensis DSM 18933 = JCM 14209</name>
    <dbReference type="NCBI Taxonomy" id="1423755"/>
    <lineage>
        <taxon>Bacteria</taxon>
        <taxon>Bacillati</taxon>
        <taxon>Bacillota</taxon>
        <taxon>Bacilli</taxon>
        <taxon>Lactobacillales</taxon>
        <taxon>Lactobacillaceae</taxon>
        <taxon>Ligilactobacillus</taxon>
    </lineage>
</organism>
<dbReference type="InterPro" id="IPR058591">
    <property type="entry name" value="Gtf3_N"/>
</dbReference>
<evidence type="ECO:0000256" key="1">
    <source>
        <dbReference type="ARBA" id="ARBA00022679"/>
    </source>
</evidence>
<dbReference type="eggNOG" id="COG0438">
    <property type="taxonomic scope" value="Bacteria"/>
</dbReference>
<dbReference type="Proteomes" id="UP000051054">
    <property type="component" value="Unassembled WGS sequence"/>
</dbReference>
<keyword evidence="5" id="KW-1185">Reference proteome</keyword>
<dbReference type="Pfam" id="PF26337">
    <property type="entry name" value="Gtf3_C"/>
    <property type="match status" value="1"/>
</dbReference>
<evidence type="ECO:0000313" key="4">
    <source>
        <dbReference type="EMBL" id="KRM20364.1"/>
    </source>
</evidence>
<proteinExistence type="predicted"/>
<dbReference type="GO" id="GO:0016740">
    <property type="term" value="F:transferase activity"/>
    <property type="evidence" value="ECO:0007669"/>
    <property type="project" value="UniProtKB-KW"/>
</dbReference>
<dbReference type="Gene3D" id="3.40.50.2000">
    <property type="entry name" value="Glycogen Phosphorylase B"/>
    <property type="match status" value="2"/>
</dbReference>
<dbReference type="OrthoDB" id="9790931at2"/>
<dbReference type="PIRSF" id="PIRSF007023">
    <property type="entry name" value="UDP-Galf_transf"/>
    <property type="match status" value="1"/>
</dbReference>
<dbReference type="InterPro" id="IPR058592">
    <property type="entry name" value="Gtf3_C"/>
</dbReference>
<dbReference type="RefSeq" id="WP_025022403.1">
    <property type="nucleotide sequence ID" value="NZ_AZGD01000005.1"/>
</dbReference>
<dbReference type="SUPFAM" id="SSF53756">
    <property type="entry name" value="UDP-Glycosyltransferase/glycogen phosphorylase"/>
    <property type="match status" value="1"/>
</dbReference>
<keyword evidence="1 4" id="KW-0808">Transferase</keyword>
<evidence type="ECO:0000313" key="5">
    <source>
        <dbReference type="Proteomes" id="UP000051054"/>
    </source>
</evidence>
<evidence type="ECO:0000259" key="3">
    <source>
        <dbReference type="Pfam" id="PF26337"/>
    </source>
</evidence>
<comment type="caution">
    <text evidence="4">The sequence shown here is derived from an EMBL/GenBank/DDBJ whole genome shotgun (WGS) entry which is preliminary data.</text>
</comment>
<dbReference type="STRING" id="1423755.FC40_GL000166"/>
<dbReference type="AlphaFoldDB" id="A0A0R1X1U5"/>
<protein>
    <submittedName>
        <fullName evidence="4">Galactofuranosyltransferase</fullName>
    </submittedName>
</protein>
<dbReference type="PATRIC" id="fig|1423755.3.peg.178"/>
<accession>A0A0R1X1U5</accession>
<dbReference type="EMBL" id="AZGD01000005">
    <property type="protein sequence ID" value="KRM20364.1"/>
    <property type="molecule type" value="Genomic_DNA"/>
</dbReference>
<dbReference type="Pfam" id="PF26334">
    <property type="entry name" value="Gtf3_N"/>
    <property type="match status" value="1"/>
</dbReference>
<reference evidence="4 5" key="1">
    <citation type="journal article" date="2015" name="Genome Announc.">
        <title>Expanding the biotechnology potential of lactobacilli through comparative genomics of 213 strains and associated genera.</title>
        <authorList>
            <person name="Sun Z."/>
            <person name="Harris H.M."/>
            <person name="McCann A."/>
            <person name="Guo C."/>
            <person name="Argimon S."/>
            <person name="Zhang W."/>
            <person name="Yang X."/>
            <person name="Jeffery I.B."/>
            <person name="Cooney J.C."/>
            <person name="Kagawa T.F."/>
            <person name="Liu W."/>
            <person name="Song Y."/>
            <person name="Salvetti E."/>
            <person name="Wrobel A."/>
            <person name="Rasinkangas P."/>
            <person name="Parkhill J."/>
            <person name="Rea M.C."/>
            <person name="O'Sullivan O."/>
            <person name="Ritari J."/>
            <person name="Douillard F.P."/>
            <person name="Paul Ross R."/>
            <person name="Yang R."/>
            <person name="Briner A.E."/>
            <person name="Felis G.E."/>
            <person name="de Vos W.M."/>
            <person name="Barrangou R."/>
            <person name="Klaenhammer T.R."/>
            <person name="Caufield P.W."/>
            <person name="Cui Y."/>
            <person name="Zhang H."/>
            <person name="O'Toole P.W."/>
        </authorList>
    </citation>
    <scope>NUCLEOTIDE SEQUENCE [LARGE SCALE GENOMIC DNA]</scope>
    <source>
        <strain evidence="4 5">DSM 18933</strain>
    </source>
</reference>
<feature type="domain" description="Glucosyltransferase 3-like C-terminal" evidence="3">
    <location>
        <begin position="174"/>
        <end position="334"/>
    </location>
</feature>
<sequence length="338" mass="39143">MNNLVLYSVLKTSKKSKDAGPKAKTDINYFLKEQGYQVIDMDLPVSHFDKVMYRLFKLPKFLKHQKVDNIIFQYPIYSLFLTKQIITRIRKNTRAKLIFMVHDVETLRVYLGDKNFEKGELEIFNAVDALIVHNEAMKDWLQQKGVTTPMIVLGVFDYFNPQSIQPIKEFNQSVCFAGNLQKAEFLTKLNFKKTKMAVYGPNQKDKYPNCVDYQGAYLPDELPKYLNENFGLIWDGDTLDRCSGTFGEYMKYNNPHKTSLYLSSGIPVIIWKKAAMAEFIEKNQVGITVDNLNELDQILENMSEETYLTLKNNAMNLAEKLRNGEYIKNAIKQAITNK</sequence>
<evidence type="ECO:0000259" key="2">
    <source>
        <dbReference type="Pfam" id="PF26334"/>
    </source>
</evidence>
<gene>
    <name evidence="4" type="ORF">FC40_GL000166</name>
</gene>
<feature type="domain" description="Glucosyltransferase 3-like N-terminal" evidence="2">
    <location>
        <begin position="13"/>
        <end position="154"/>
    </location>
</feature>
<name>A0A0R1X1U5_9LACO</name>